<evidence type="ECO:0000256" key="2">
    <source>
        <dbReference type="ARBA" id="ARBA00023242"/>
    </source>
</evidence>
<dbReference type="GO" id="GO:0006457">
    <property type="term" value="P:protein folding"/>
    <property type="evidence" value="ECO:0007669"/>
    <property type="project" value="UniProtKB-ARBA"/>
</dbReference>
<feature type="region of interest" description="Disordered" evidence="4">
    <location>
        <begin position="374"/>
        <end position="399"/>
    </location>
</feature>
<comment type="subcellular location">
    <subcellularLocation>
        <location evidence="1">Nucleus</location>
    </subcellularLocation>
</comment>
<dbReference type="SUPFAM" id="SSF46579">
    <property type="entry name" value="Prefoldin"/>
    <property type="match status" value="1"/>
</dbReference>
<comment type="caution">
    <text evidence="5">The sequence shown here is derived from an EMBL/GenBank/DDBJ whole genome shotgun (WGS) entry which is preliminary data.</text>
</comment>
<feature type="compositionally biased region" description="Basic and acidic residues" evidence="4">
    <location>
        <begin position="234"/>
        <end position="251"/>
    </location>
</feature>
<dbReference type="EMBL" id="JBANAX010000263">
    <property type="protein sequence ID" value="KAL1216486.1"/>
    <property type="molecule type" value="Genomic_DNA"/>
</dbReference>
<evidence type="ECO:0000313" key="6">
    <source>
        <dbReference type="Proteomes" id="UP001558713"/>
    </source>
</evidence>
<evidence type="ECO:0000256" key="3">
    <source>
        <dbReference type="ARBA" id="ARBA00038295"/>
    </source>
</evidence>
<protein>
    <submittedName>
        <fullName evidence="5">Uncharacterized protein</fullName>
    </submittedName>
</protein>
<evidence type="ECO:0000313" key="5">
    <source>
        <dbReference type="EMBL" id="KAL1216486.1"/>
    </source>
</evidence>
<feature type="compositionally biased region" description="Polar residues" evidence="4">
    <location>
        <begin position="160"/>
        <end position="169"/>
    </location>
</feature>
<feature type="compositionally biased region" description="Low complexity" evidence="4">
    <location>
        <begin position="381"/>
        <end position="392"/>
    </location>
</feature>
<keyword evidence="2" id="KW-0539">Nucleus</keyword>
<dbReference type="GO" id="GO:0005634">
    <property type="term" value="C:nucleus"/>
    <property type="evidence" value="ECO:0007669"/>
    <property type="project" value="UniProtKB-SubCell"/>
</dbReference>
<dbReference type="Gene3D" id="1.10.287.370">
    <property type="match status" value="1"/>
</dbReference>
<dbReference type="PANTHER" id="PTHR15111:SF0">
    <property type="entry name" value="UNCONVENTIONAL PREFOLDIN RPB5 INTERACTOR 1"/>
    <property type="match status" value="1"/>
</dbReference>
<evidence type="ECO:0000256" key="1">
    <source>
        <dbReference type="ARBA" id="ARBA00004123"/>
    </source>
</evidence>
<dbReference type="InterPro" id="IPR052255">
    <property type="entry name" value="RNA_pol_II_subunit5-mediator"/>
</dbReference>
<dbReference type="InterPro" id="IPR004127">
    <property type="entry name" value="Prefoldin_subunit_alpha"/>
</dbReference>
<accession>A0ABD1BDW0</accession>
<dbReference type="Proteomes" id="UP001558713">
    <property type="component" value="Unassembled WGS sequence"/>
</dbReference>
<feature type="compositionally biased region" description="Acidic residues" evidence="4">
    <location>
        <begin position="217"/>
        <end position="228"/>
    </location>
</feature>
<organism evidence="5 6">
    <name type="scientific">Cardamine amara subsp. amara</name>
    <dbReference type="NCBI Taxonomy" id="228776"/>
    <lineage>
        <taxon>Eukaryota</taxon>
        <taxon>Viridiplantae</taxon>
        <taxon>Streptophyta</taxon>
        <taxon>Embryophyta</taxon>
        <taxon>Tracheophyta</taxon>
        <taxon>Spermatophyta</taxon>
        <taxon>Magnoliopsida</taxon>
        <taxon>eudicotyledons</taxon>
        <taxon>Gunneridae</taxon>
        <taxon>Pentapetalae</taxon>
        <taxon>rosids</taxon>
        <taxon>malvids</taxon>
        <taxon>Brassicales</taxon>
        <taxon>Brassicaceae</taxon>
        <taxon>Cardamineae</taxon>
        <taxon>Cardamine</taxon>
    </lineage>
</organism>
<dbReference type="PANTHER" id="PTHR15111">
    <property type="entry name" value="RNA POLYMERASE II SUBUNIT 5-MEDIATING PROTEIN NNX3"/>
    <property type="match status" value="1"/>
</dbReference>
<dbReference type="Pfam" id="PF02996">
    <property type="entry name" value="Prefoldin"/>
    <property type="match status" value="1"/>
</dbReference>
<dbReference type="InterPro" id="IPR009053">
    <property type="entry name" value="Prefoldin"/>
</dbReference>
<dbReference type="GO" id="GO:0009409">
    <property type="term" value="P:response to cold"/>
    <property type="evidence" value="ECO:0007669"/>
    <property type="project" value="UniProtKB-ARBA"/>
</dbReference>
<gene>
    <name evidence="5" type="ORF">V5N11_030133</name>
</gene>
<name>A0ABD1BDW0_CARAN</name>
<feature type="region of interest" description="Disordered" evidence="4">
    <location>
        <begin position="159"/>
        <end position="185"/>
    </location>
</feature>
<reference evidence="5 6" key="1">
    <citation type="submission" date="2024-04" db="EMBL/GenBank/DDBJ databases">
        <title>Genome assembly C_amara_ONT_v2.</title>
        <authorList>
            <person name="Yant L."/>
            <person name="Moore C."/>
            <person name="Slenker M."/>
        </authorList>
    </citation>
    <scope>NUCLEOTIDE SEQUENCE [LARGE SCALE GENOMIC DNA]</scope>
    <source>
        <tissue evidence="5">Leaf</tissue>
    </source>
</reference>
<feature type="region of interest" description="Disordered" evidence="4">
    <location>
        <begin position="201"/>
        <end position="270"/>
    </location>
</feature>
<comment type="similarity">
    <text evidence="3">Belongs to the RNA polymerase II subunit 5-mediating protein family.</text>
</comment>
<keyword evidence="6" id="KW-1185">Reference proteome</keyword>
<dbReference type="AlphaFoldDB" id="A0ABD1BDW0"/>
<evidence type="ECO:0000256" key="4">
    <source>
        <dbReference type="SAM" id="MobiDB-lite"/>
    </source>
</evidence>
<proteinExistence type="inferred from homology"/>
<sequence>MEPAAKGTVTPLASLFSEEDAKKAASFVEEKIGEKRVEMNRLQQFVEENTNLINLVTKLPDQLHHNVMVPFGKLAFFPGRLIHTNECLVLLGENYYTDRTSKQTVDVLARRDKTLQSQIHSLKSEIEDLQTEASFFTTTASEAMEGLVEIREEYVEEDSSATVLQSGVKESSGIPGGETAEAEVEDDEFARIMSRLNELEMQEEQDGEDADNRGEEPDFSIETVEESDYNMVKGIRDETEQNRTEYRKEETTISVPKKASGHSSSIREPRYSEAIVKGKVTEVLPEKHLHEDVDDPLTCIGPIAQYLPKEDQSRGGIPQQTARTWRDFQGTSAGSRAMAKTNVVGPQKIQTPIQKPEPKFDTNKAFTGSIVEHTHNLETNKPSPVQPSKPVSRFMARRR</sequence>
<dbReference type="CDD" id="cd23159">
    <property type="entry name" value="Prefoldin_URI1"/>
    <property type="match status" value="1"/>
</dbReference>